<dbReference type="Proteomes" id="UP000694391">
    <property type="component" value="Unplaced"/>
</dbReference>
<evidence type="ECO:0000256" key="16">
    <source>
        <dbReference type="SAM" id="MobiDB-lite"/>
    </source>
</evidence>
<dbReference type="GO" id="GO:0004674">
    <property type="term" value="F:protein serine/threonine kinase activity"/>
    <property type="evidence" value="ECO:0007669"/>
    <property type="project" value="UniProtKB-KW"/>
</dbReference>
<sequence length="438" mass="48204">VVGKMGSSEPLPIAEGDKRKKKKRKARATDSLPGKFEDTYKLTSELLGEGAYAKVQGAVSLQNGKEYAVKIIEKQAGHSRSRVFREVETLYQCQGNKNILELIEFFEDDTRFYLVFEKLQGGSILAHIQKQKHFNEREASRVVRDVAAALDFLHTKGEPSLCLGDWVGPASSWLSGEPATPSAPPPTCACIAHRDLKPENILCESPEKVSPVKICDFDLGSGVKLNNSCTPITTPELTTPCGSAEYMAPEVVEVFRDEATFYDKRCDLGYPPFVGHCGTDCGWDRGEVCRVCQNKLFESIQEGKYEFPDKDWAHISPEAKDLISKLLVRDAKQRLSAAQVLQHPWVQGPHSPLLCAVLPCRNSSTMDLTLFAAEAIALNRQLSQREEDELAQSSESLAGGLCSVRLSPPCKSRLARRRALAQAGRSSDPEPCPTPAAL</sequence>
<dbReference type="FunFam" id="1.10.510.10:FF:000119">
    <property type="entry name" value="Putative map kinase-interacting serine/threonine-protein kinase 1"/>
    <property type="match status" value="1"/>
</dbReference>
<dbReference type="SMART" id="SM00220">
    <property type="entry name" value="S_TKc"/>
    <property type="match status" value="1"/>
</dbReference>
<proteinExistence type="inferred from homology"/>
<evidence type="ECO:0000256" key="15">
    <source>
        <dbReference type="RuleBase" id="RU000304"/>
    </source>
</evidence>
<comment type="cofactor">
    <cofactor evidence="1">
        <name>Mg(2+)</name>
        <dbReference type="ChEBI" id="CHEBI:18420"/>
    </cofactor>
</comment>
<keyword evidence="19" id="KW-1185">Reference proteome</keyword>
<feature type="binding site" evidence="14">
    <location>
        <position position="70"/>
    </location>
    <ligand>
        <name>ATP</name>
        <dbReference type="ChEBI" id="CHEBI:30616"/>
    </ligand>
</feature>
<evidence type="ECO:0000256" key="8">
    <source>
        <dbReference type="ARBA" id="ARBA00022777"/>
    </source>
</evidence>
<dbReference type="EC" id="2.7.11.1" evidence="3"/>
<dbReference type="Ensembl" id="ENSCAFT00020021793.1">
    <property type="protein sequence ID" value="ENSCAFP00020018823.1"/>
    <property type="gene ID" value="ENSCAFG00020014775.1"/>
</dbReference>
<comment type="similarity">
    <text evidence="2">Belongs to the protein kinase superfamily. CAMK Ser/Thr protein kinase family.</text>
</comment>
<dbReference type="Pfam" id="PF00069">
    <property type="entry name" value="Pkinase"/>
    <property type="match status" value="2"/>
</dbReference>
<feature type="domain" description="Protein kinase" evidence="17">
    <location>
        <begin position="41"/>
        <end position="346"/>
    </location>
</feature>
<evidence type="ECO:0000256" key="5">
    <source>
        <dbReference type="ARBA" id="ARBA00022679"/>
    </source>
</evidence>
<keyword evidence="9 14" id="KW-0067">ATP-binding</keyword>
<protein>
    <recommendedName>
        <fullName evidence="3">non-specific serine/threonine protein kinase</fullName>
        <ecNumber evidence="3">2.7.11.1</ecNumber>
    </recommendedName>
</protein>
<dbReference type="GO" id="GO:0005524">
    <property type="term" value="F:ATP binding"/>
    <property type="evidence" value="ECO:0007669"/>
    <property type="project" value="UniProtKB-UniRule"/>
</dbReference>
<evidence type="ECO:0000256" key="6">
    <source>
        <dbReference type="ARBA" id="ARBA00022723"/>
    </source>
</evidence>
<evidence type="ECO:0000256" key="12">
    <source>
        <dbReference type="ARBA" id="ARBA00047899"/>
    </source>
</evidence>
<evidence type="ECO:0000256" key="4">
    <source>
        <dbReference type="ARBA" id="ARBA00022527"/>
    </source>
</evidence>
<organism evidence="18 19">
    <name type="scientific">Canis lupus dingo</name>
    <name type="common">dingo</name>
    <dbReference type="NCBI Taxonomy" id="286419"/>
    <lineage>
        <taxon>Eukaryota</taxon>
        <taxon>Metazoa</taxon>
        <taxon>Chordata</taxon>
        <taxon>Craniata</taxon>
        <taxon>Vertebrata</taxon>
        <taxon>Euteleostomi</taxon>
        <taxon>Mammalia</taxon>
        <taxon>Eutheria</taxon>
        <taxon>Laurasiatheria</taxon>
        <taxon>Carnivora</taxon>
        <taxon>Caniformia</taxon>
        <taxon>Canidae</taxon>
        <taxon>Canis</taxon>
    </lineage>
</organism>
<keyword evidence="5" id="KW-0808">Transferase</keyword>
<evidence type="ECO:0000256" key="9">
    <source>
        <dbReference type="ARBA" id="ARBA00022840"/>
    </source>
</evidence>
<dbReference type="PANTHER" id="PTHR24349">
    <property type="entry name" value="SERINE/THREONINE-PROTEIN KINASE"/>
    <property type="match status" value="1"/>
</dbReference>
<keyword evidence="4 15" id="KW-0723">Serine/threonine-protein kinase</keyword>
<feature type="region of interest" description="Disordered" evidence="16">
    <location>
        <begin position="1"/>
        <end position="30"/>
    </location>
</feature>
<reference evidence="18" key="1">
    <citation type="submission" date="2025-08" db="UniProtKB">
        <authorList>
            <consortium name="Ensembl"/>
        </authorList>
    </citation>
    <scope>IDENTIFICATION</scope>
</reference>
<evidence type="ECO:0000256" key="13">
    <source>
        <dbReference type="ARBA" id="ARBA00048679"/>
    </source>
</evidence>
<dbReference type="InterPro" id="IPR017441">
    <property type="entry name" value="Protein_kinase_ATP_BS"/>
</dbReference>
<reference evidence="18" key="2">
    <citation type="submission" date="2025-09" db="UniProtKB">
        <authorList>
            <consortium name="Ensembl"/>
        </authorList>
    </citation>
    <scope>IDENTIFICATION</scope>
</reference>
<dbReference type="GO" id="GO:0046872">
    <property type="term" value="F:metal ion binding"/>
    <property type="evidence" value="ECO:0007669"/>
    <property type="project" value="UniProtKB-KW"/>
</dbReference>
<feature type="region of interest" description="Disordered" evidence="16">
    <location>
        <begin position="417"/>
        <end position="438"/>
    </location>
</feature>
<keyword evidence="10" id="KW-0460">Magnesium</keyword>
<dbReference type="PROSITE" id="PS00107">
    <property type="entry name" value="PROTEIN_KINASE_ATP"/>
    <property type="match status" value="1"/>
</dbReference>
<evidence type="ECO:0000313" key="18">
    <source>
        <dbReference type="Ensembl" id="ENSCAFP00020018823.1"/>
    </source>
</evidence>
<keyword evidence="7 14" id="KW-0547">Nucleotide-binding</keyword>
<evidence type="ECO:0000256" key="11">
    <source>
        <dbReference type="ARBA" id="ARBA00022845"/>
    </source>
</evidence>
<evidence type="ECO:0000256" key="1">
    <source>
        <dbReference type="ARBA" id="ARBA00001946"/>
    </source>
</evidence>
<evidence type="ECO:0000256" key="7">
    <source>
        <dbReference type="ARBA" id="ARBA00022741"/>
    </source>
</evidence>
<dbReference type="AlphaFoldDB" id="A0A8C0KQC1"/>
<dbReference type="Gene3D" id="3.30.200.20">
    <property type="entry name" value="Phosphorylase Kinase, domain 1"/>
    <property type="match status" value="1"/>
</dbReference>
<evidence type="ECO:0000256" key="3">
    <source>
        <dbReference type="ARBA" id="ARBA00012513"/>
    </source>
</evidence>
<dbReference type="Gene3D" id="1.10.510.10">
    <property type="entry name" value="Transferase(Phosphotransferase) domain 1"/>
    <property type="match status" value="1"/>
</dbReference>
<dbReference type="SUPFAM" id="SSF56112">
    <property type="entry name" value="Protein kinase-like (PK-like)"/>
    <property type="match status" value="1"/>
</dbReference>
<evidence type="ECO:0000256" key="14">
    <source>
        <dbReference type="PROSITE-ProRule" id="PRU10141"/>
    </source>
</evidence>
<accession>A0A8C0KQC1</accession>
<keyword evidence="6" id="KW-0479">Metal-binding</keyword>
<dbReference type="InterPro" id="IPR050205">
    <property type="entry name" value="CDPK_Ser/Thr_kinases"/>
</dbReference>
<evidence type="ECO:0000256" key="10">
    <source>
        <dbReference type="ARBA" id="ARBA00022842"/>
    </source>
</evidence>
<evidence type="ECO:0000259" key="17">
    <source>
        <dbReference type="PROSITE" id="PS50011"/>
    </source>
</evidence>
<evidence type="ECO:0000313" key="19">
    <source>
        <dbReference type="Proteomes" id="UP000694391"/>
    </source>
</evidence>
<name>A0A8C0KQC1_CANLU</name>
<comment type="catalytic activity">
    <reaction evidence="12">
        <text>L-threonyl-[protein] + ATP = O-phospho-L-threonyl-[protein] + ADP + H(+)</text>
        <dbReference type="Rhea" id="RHEA:46608"/>
        <dbReference type="Rhea" id="RHEA-COMP:11060"/>
        <dbReference type="Rhea" id="RHEA-COMP:11605"/>
        <dbReference type="ChEBI" id="CHEBI:15378"/>
        <dbReference type="ChEBI" id="CHEBI:30013"/>
        <dbReference type="ChEBI" id="CHEBI:30616"/>
        <dbReference type="ChEBI" id="CHEBI:61977"/>
        <dbReference type="ChEBI" id="CHEBI:456216"/>
        <dbReference type="EC" id="2.7.11.1"/>
    </reaction>
</comment>
<keyword evidence="11" id="KW-0810">Translation regulation</keyword>
<dbReference type="PROSITE" id="PS00108">
    <property type="entry name" value="PROTEIN_KINASE_ST"/>
    <property type="match status" value="1"/>
</dbReference>
<comment type="catalytic activity">
    <reaction evidence="13">
        <text>L-seryl-[protein] + ATP = O-phospho-L-seryl-[protein] + ADP + H(+)</text>
        <dbReference type="Rhea" id="RHEA:17989"/>
        <dbReference type="Rhea" id="RHEA-COMP:9863"/>
        <dbReference type="Rhea" id="RHEA-COMP:11604"/>
        <dbReference type="ChEBI" id="CHEBI:15378"/>
        <dbReference type="ChEBI" id="CHEBI:29999"/>
        <dbReference type="ChEBI" id="CHEBI:30616"/>
        <dbReference type="ChEBI" id="CHEBI:83421"/>
        <dbReference type="ChEBI" id="CHEBI:456216"/>
        <dbReference type="EC" id="2.7.11.1"/>
    </reaction>
</comment>
<dbReference type="FunFam" id="3.30.200.20:FF:000093">
    <property type="entry name" value="Putative map kinase-interacting serine/threonine-protein kinase 1"/>
    <property type="match status" value="1"/>
</dbReference>
<dbReference type="InterPro" id="IPR008271">
    <property type="entry name" value="Ser/Thr_kinase_AS"/>
</dbReference>
<dbReference type="GO" id="GO:0006417">
    <property type="term" value="P:regulation of translation"/>
    <property type="evidence" value="ECO:0007669"/>
    <property type="project" value="UniProtKB-KW"/>
</dbReference>
<dbReference type="InterPro" id="IPR011009">
    <property type="entry name" value="Kinase-like_dom_sf"/>
</dbReference>
<dbReference type="GeneTree" id="ENSGT00940000162886"/>
<dbReference type="InterPro" id="IPR000719">
    <property type="entry name" value="Prot_kinase_dom"/>
</dbReference>
<dbReference type="PROSITE" id="PS50011">
    <property type="entry name" value="PROTEIN_KINASE_DOM"/>
    <property type="match status" value="1"/>
</dbReference>
<keyword evidence="8" id="KW-0418">Kinase</keyword>
<evidence type="ECO:0000256" key="2">
    <source>
        <dbReference type="ARBA" id="ARBA00006692"/>
    </source>
</evidence>